<comment type="caution">
    <text evidence="7">The sequence shown here is derived from an EMBL/GenBank/DDBJ whole genome shotgun (WGS) entry which is preliminary data.</text>
</comment>
<evidence type="ECO:0000256" key="5">
    <source>
        <dbReference type="SAM" id="SignalP"/>
    </source>
</evidence>
<dbReference type="InterPro" id="IPR021109">
    <property type="entry name" value="Peptidase_aspartic_dom_sf"/>
</dbReference>
<feature type="signal peptide" evidence="5">
    <location>
        <begin position="1"/>
        <end position="20"/>
    </location>
</feature>
<dbReference type="Proteomes" id="UP000591131">
    <property type="component" value="Unassembled WGS sequence"/>
</dbReference>
<dbReference type="InterPro" id="IPR034164">
    <property type="entry name" value="Pepsin-like_dom"/>
</dbReference>
<evidence type="ECO:0000256" key="3">
    <source>
        <dbReference type="ARBA" id="ARBA00022750"/>
    </source>
</evidence>
<dbReference type="SUPFAM" id="SSF50630">
    <property type="entry name" value="Acid proteases"/>
    <property type="match status" value="1"/>
</dbReference>
<protein>
    <recommendedName>
        <fullName evidence="6">Peptidase A1 domain-containing protein</fullName>
    </recommendedName>
</protein>
<name>A0A7J6MVK3_PERCH</name>
<evidence type="ECO:0000313" key="8">
    <source>
        <dbReference type="Proteomes" id="UP000591131"/>
    </source>
</evidence>
<keyword evidence="5" id="KW-0732">Signal</keyword>
<organism evidence="7 8">
    <name type="scientific">Perkinsus chesapeaki</name>
    <name type="common">Clam parasite</name>
    <name type="synonym">Perkinsus andrewsi</name>
    <dbReference type="NCBI Taxonomy" id="330153"/>
    <lineage>
        <taxon>Eukaryota</taxon>
        <taxon>Sar</taxon>
        <taxon>Alveolata</taxon>
        <taxon>Perkinsozoa</taxon>
        <taxon>Perkinsea</taxon>
        <taxon>Perkinsida</taxon>
        <taxon>Perkinsidae</taxon>
        <taxon>Perkinsus</taxon>
    </lineage>
</organism>
<dbReference type="GO" id="GO:0005764">
    <property type="term" value="C:lysosome"/>
    <property type="evidence" value="ECO:0007669"/>
    <property type="project" value="TreeGrafter"/>
</dbReference>
<dbReference type="PANTHER" id="PTHR47966">
    <property type="entry name" value="BETA-SITE APP-CLEAVING ENZYME, ISOFORM A-RELATED"/>
    <property type="match status" value="1"/>
</dbReference>
<dbReference type="Gene3D" id="2.40.70.10">
    <property type="entry name" value="Acid Proteases"/>
    <property type="match status" value="1"/>
</dbReference>
<dbReference type="PROSITE" id="PS51767">
    <property type="entry name" value="PEPTIDASE_A1"/>
    <property type="match status" value="1"/>
</dbReference>
<dbReference type="CDD" id="cd05471">
    <property type="entry name" value="pepsin_like"/>
    <property type="match status" value="1"/>
</dbReference>
<evidence type="ECO:0000256" key="1">
    <source>
        <dbReference type="ARBA" id="ARBA00007447"/>
    </source>
</evidence>
<feature type="chain" id="PRO_5029540790" description="Peptidase A1 domain-containing protein" evidence="5">
    <location>
        <begin position="21"/>
        <end position="348"/>
    </location>
</feature>
<proteinExistence type="inferred from homology"/>
<evidence type="ECO:0000313" key="7">
    <source>
        <dbReference type="EMBL" id="KAF4675652.1"/>
    </source>
</evidence>
<evidence type="ECO:0000259" key="6">
    <source>
        <dbReference type="PROSITE" id="PS51767"/>
    </source>
</evidence>
<keyword evidence="8" id="KW-1185">Reference proteome</keyword>
<feature type="domain" description="Peptidase A1" evidence="6">
    <location>
        <begin position="17"/>
        <end position="345"/>
    </location>
</feature>
<comment type="similarity">
    <text evidence="1">Belongs to the peptidase A1 family.</text>
</comment>
<dbReference type="InterPro" id="IPR001461">
    <property type="entry name" value="Aspartic_peptidase_A1"/>
</dbReference>
<dbReference type="GO" id="GO:0006508">
    <property type="term" value="P:proteolysis"/>
    <property type="evidence" value="ECO:0007669"/>
    <property type="project" value="UniProtKB-KW"/>
</dbReference>
<dbReference type="OrthoDB" id="288101at2759"/>
<dbReference type="Pfam" id="PF00026">
    <property type="entry name" value="Asp"/>
    <property type="match status" value="1"/>
</dbReference>
<keyword evidence="2" id="KW-0645">Protease</keyword>
<dbReference type="PANTHER" id="PTHR47966:SF51">
    <property type="entry name" value="BETA-SITE APP-CLEAVING ENZYME, ISOFORM A-RELATED"/>
    <property type="match status" value="1"/>
</dbReference>
<accession>A0A7J6MVK3</accession>
<dbReference type="GO" id="GO:0004190">
    <property type="term" value="F:aspartic-type endopeptidase activity"/>
    <property type="evidence" value="ECO:0007669"/>
    <property type="project" value="UniProtKB-KW"/>
</dbReference>
<keyword evidence="4" id="KW-0378">Hydrolase</keyword>
<evidence type="ECO:0000256" key="4">
    <source>
        <dbReference type="ARBA" id="ARBA00022801"/>
    </source>
</evidence>
<dbReference type="InterPro" id="IPR033121">
    <property type="entry name" value="PEPTIDASE_A1"/>
</dbReference>
<gene>
    <name evidence="7" type="ORF">FOL47_007424</name>
</gene>
<keyword evidence="3" id="KW-0064">Aspartyl protease</keyword>
<sequence>MSTFFVTTLAIGLSLKLVAAGNILRQEIQFGFIRDIASPGFGLYATTAYEKAMGIGACEKILFKCYECLEPCNPTYPKKIKFRDGSSLGIFRHEGTTGVGSQLFDNIAFDLIFESDPPPEKRTPMPVLGLADCQDEKYPSLMEQLIARSPKPIMDNVFALYLRPRIPPSSACIGELLFGGGDQSLYVKPLRLVPAIATCPWTVQLSAVHVEGGSKFGVGSPTFLDTGTNGIVVPQTKLIELVNSIQQRASKSAGREIEFDYDAMHKVYTFECDFRYSLPTLSFMLSSLSQEVPLAIQQMSYVARAQARCYLLMYTSPDGNWTLPGSVLFGNYFEFQVDKKMVGIAKLA</sequence>
<reference evidence="7 8" key="1">
    <citation type="submission" date="2020-04" db="EMBL/GenBank/DDBJ databases">
        <title>Perkinsus chesapeaki whole genome sequence.</title>
        <authorList>
            <person name="Bogema D.R."/>
        </authorList>
    </citation>
    <scope>NUCLEOTIDE SEQUENCE [LARGE SCALE GENOMIC DNA]</scope>
    <source>
        <strain evidence="7">ATCC PRA-425</strain>
    </source>
</reference>
<dbReference type="AlphaFoldDB" id="A0A7J6MVK3"/>
<evidence type="ECO:0000256" key="2">
    <source>
        <dbReference type="ARBA" id="ARBA00022670"/>
    </source>
</evidence>
<dbReference type="EMBL" id="JAAPAO010000044">
    <property type="protein sequence ID" value="KAF4675652.1"/>
    <property type="molecule type" value="Genomic_DNA"/>
</dbReference>